<dbReference type="KEGG" id="snan:I6N98_15890"/>
<name>A0A7T4QZZ6_9GAMM</name>
<accession>A0A7T4QZZ6</accession>
<organism evidence="1 2">
    <name type="scientific">Spongiibacter nanhainus</name>
    <dbReference type="NCBI Taxonomy" id="2794344"/>
    <lineage>
        <taxon>Bacteria</taxon>
        <taxon>Pseudomonadati</taxon>
        <taxon>Pseudomonadota</taxon>
        <taxon>Gammaproteobacteria</taxon>
        <taxon>Cellvibrionales</taxon>
        <taxon>Spongiibacteraceae</taxon>
        <taxon>Spongiibacter</taxon>
    </lineage>
</organism>
<dbReference type="Proteomes" id="UP000596063">
    <property type="component" value="Chromosome"/>
</dbReference>
<evidence type="ECO:0000313" key="2">
    <source>
        <dbReference type="Proteomes" id="UP000596063"/>
    </source>
</evidence>
<dbReference type="RefSeq" id="WP_198569301.1">
    <property type="nucleotide sequence ID" value="NZ_CP066167.1"/>
</dbReference>
<sequence length="161" mass="18647">MADLTEYLGRDWRVSFTEKCAENNHVGEVERLCEILAHRIEEEEITKPTKEILLRTLIFLRENPSIARKAMLKTQPQGRPVNPETKWKRFEYACHVAELKLAGKPLYENRESKGAFVLAAEKIFGNGPSDKQIRLMRQSWEEFKSTDANQGLAALDWLDEE</sequence>
<proteinExistence type="predicted"/>
<dbReference type="AlphaFoldDB" id="A0A7T4QZZ6"/>
<protein>
    <submittedName>
        <fullName evidence="1">Uncharacterized protein</fullName>
    </submittedName>
</protein>
<evidence type="ECO:0000313" key="1">
    <source>
        <dbReference type="EMBL" id="QQD17802.1"/>
    </source>
</evidence>
<keyword evidence="2" id="KW-1185">Reference proteome</keyword>
<dbReference type="EMBL" id="CP066167">
    <property type="protein sequence ID" value="QQD17802.1"/>
    <property type="molecule type" value="Genomic_DNA"/>
</dbReference>
<reference evidence="1 2" key="1">
    <citation type="submission" date="2020-12" db="EMBL/GenBank/DDBJ databases">
        <authorList>
            <person name="Shan Y."/>
        </authorList>
    </citation>
    <scope>NUCLEOTIDE SEQUENCE [LARGE SCALE GENOMIC DNA]</scope>
    <source>
        <strain evidence="2">csc3.9</strain>
    </source>
</reference>
<gene>
    <name evidence="1" type="ORF">I6N98_15890</name>
</gene>